<reference evidence="5" key="1">
    <citation type="journal article" date="2020" name="Nature">
        <title>Giant virus diversity and host interactions through global metagenomics.</title>
        <authorList>
            <person name="Schulz F."/>
            <person name="Roux S."/>
            <person name="Paez-Espino D."/>
            <person name="Jungbluth S."/>
            <person name="Walsh D.A."/>
            <person name="Denef V.J."/>
            <person name="McMahon K.D."/>
            <person name="Konstantinidis K.T."/>
            <person name="Eloe-Fadrosh E.A."/>
            <person name="Kyrpides N.C."/>
            <person name="Woyke T."/>
        </authorList>
    </citation>
    <scope>NUCLEOTIDE SEQUENCE</scope>
    <source>
        <strain evidence="5">GVMAG-M-3300025860-12</strain>
    </source>
</reference>
<dbReference type="FunFam" id="3.40.50.300:FF:001092">
    <property type="entry name" value="ATP-binding cassette sub-family F member 2"/>
    <property type="match status" value="1"/>
</dbReference>
<dbReference type="GO" id="GO:0005524">
    <property type="term" value="F:ATP binding"/>
    <property type="evidence" value="ECO:0007669"/>
    <property type="project" value="UniProtKB-KW"/>
</dbReference>
<proteinExistence type="predicted"/>
<evidence type="ECO:0000256" key="3">
    <source>
        <dbReference type="ARBA" id="ARBA00022840"/>
    </source>
</evidence>
<protein>
    <recommendedName>
        <fullName evidence="4">ABC transporter domain-containing protein</fullName>
    </recommendedName>
</protein>
<dbReference type="EMBL" id="MN740324">
    <property type="protein sequence ID" value="QHU00165.1"/>
    <property type="molecule type" value="Genomic_DNA"/>
</dbReference>
<dbReference type="Pfam" id="PF00005">
    <property type="entry name" value="ABC_tran"/>
    <property type="match status" value="2"/>
</dbReference>
<accession>A0A6C0J3C1</accession>
<name>A0A6C0J3C1_9ZZZZ</name>
<dbReference type="CDD" id="cd03221">
    <property type="entry name" value="ABCF_EF-3"/>
    <property type="match status" value="2"/>
</dbReference>
<dbReference type="GO" id="GO:0016887">
    <property type="term" value="F:ATP hydrolysis activity"/>
    <property type="evidence" value="ECO:0007669"/>
    <property type="project" value="InterPro"/>
</dbReference>
<dbReference type="PANTHER" id="PTHR19211:SF14">
    <property type="entry name" value="ATP-BINDING CASSETTE SUB-FAMILY F MEMBER 1"/>
    <property type="match status" value="1"/>
</dbReference>
<keyword evidence="3" id="KW-0067">ATP-binding</keyword>
<dbReference type="InterPro" id="IPR017871">
    <property type="entry name" value="ABC_transporter-like_CS"/>
</dbReference>
<dbReference type="InterPro" id="IPR050611">
    <property type="entry name" value="ABCF"/>
</dbReference>
<dbReference type="InterPro" id="IPR003439">
    <property type="entry name" value="ABC_transporter-like_ATP-bd"/>
</dbReference>
<dbReference type="PANTHER" id="PTHR19211">
    <property type="entry name" value="ATP-BINDING TRANSPORT PROTEIN-RELATED"/>
    <property type="match status" value="1"/>
</dbReference>
<keyword evidence="2" id="KW-0547">Nucleotide-binding</keyword>
<sequence length="537" mass="61074">MDKFNIIIGKSNYTSNMIQVDKFSVSIGHKKLYDDSELVLAPGNMYGLIGKNGCGKSTLLKMIKENKIPVNRNLLILYVEQELENTDKTPLQILIESNGIYFKKQQRINELDDIMSTDDFQNMDIADSILEEYQKLEELISGIHPEAEEANIRKILNGLGFSDMMMEQSSRLFSGGWKMRISLARALYIEPDILLLDEPTNHLDLDAVVWLGDYLENSFISKNKIGLLVSHNVGFLNQVCTNILNIEKGKLVTYKGNYGQFKYKVEKKYRQKTKEWTKLLKKKKGKSNKEFNDIVKRSGLTEPEKPYNVNIEFCQVQEYNNNIISVKDVSFSYENKLIFKNLDFGLDTSSRVTLIGKNGAGKSTLLKLVVGEIEPDHGNIIKRSGLRIGYYHQHFEDFLPKDKNPIQFLESMVPEDLITVNKTQTVRKYLGTLGLEGSAHTSVIGDLSGGQKARVALVSLIFQKPSLILFDEPTNHLDIETVEALIEGLKTFEGGIMLITHESEIITNLESELWILENNGITYYNNSFEDYCDSIIN</sequence>
<dbReference type="InterPro" id="IPR003593">
    <property type="entry name" value="AAA+_ATPase"/>
</dbReference>
<dbReference type="AlphaFoldDB" id="A0A6C0J3C1"/>
<evidence type="ECO:0000256" key="1">
    <source>
        <dbReference type="ARBA" id="ARBA00022737"/>
    </source>
</evidence>
<dbReference type="SUPFAM" id="SSF52540">
    <property type="entry name" value="P-loop containing nucleoside triphosphate hydrolases"/>
    <property type="match status" value="2"/>
</dbReference>
<evidence type="ECO:0000259" key="4">
    <source>
        <dbReference type="PROSITE" id="PS50893"/>
    </source>
</evidence>
<dbReference type="SMART" id="SM00382">
    <property type="entry name" value="AAA"/>
    <property type="match status" value="2"/>
</dbReference>
<evidence type="ECO:0000256" key="2">
    <source>
        <dbReference type="ARBA" id="ARBA00022741"/>
    </source>
</evidence>
<evidence type="ECO:0000313" key="5">
    <source>
        <dbReference type="EMBL" id="QHU00165.1"/>
    </source>
</evidence>
<dbReference type="FunFam" id="3.40.50.300:FF:000011">
    <property type="entry name" value="Putative ABC transporter ATP-binding component"/>
    <property type="match status" value="1"/>
</dbReference>
<dbReference type="PROSITE" id="PS00211">
    <property type="entry name" value="ABC_TRANSPORTER_1"/>
    <property type="match status" value="2"/>
</dbReference>
<feature type="domain" description="ABC transporter" evidence="4">
    <location>
        <begin position="18"/>
        <end position="273"/>
    </location>
</feature>
<dbReference type="InterPro" id="IPR027417">
    <property type="entry name" value="P-loop_NTPase"/>
</dbReference>
<dbReference type="Gene3D" id="3.40.50.300">
    <property type="entry name" value="P-loop containing nucleotide triphosphate hydrolases"/>
    <property type="match status" value="2"/>
</dbReference>
<dbReference type="PROSITE" id="PS50893">
    <property type="entry name" value="ABC_TRANSPORTER_2"/>
    <property type="match status" value="2"/>
</dbReference>
<organism evidence="5">
    <name type="scientific">viral metagenome</name>
    <dbReference type="NCBI Taxonomy" id="1070528"/>
    <lineage>
        <taxon>unclassified sequences</taxon>
        <taxon>metagenomes</taxon>
        <taxon>organismal metagenomes</taxon>
    </lineage>
</organism>
<keyword evidence="1" id="KW-0677">Repeat</keyword>
<feature type="domain" description="ABC transporter" evidence="4">
    <location>
        <begin position="324"/>
        <end position="536"/>
    </location>
</feature>